<dbReference type="RefSeq" id="WP_129005185.1">
    <property type="nucleotide sequence ID" value="NZ_SDHZ01000003.1"/>
</dbReference>
<sequence length="72" mass="8091">MNTFSISWQNQTIEVTQQDKKHFSVKLPQQTLQLELRQDNEGANHWFEAGTDNATETSAELGVAIEAALSDK</sequence>
<gene>
    <name evidence="1" type="ORF">ESB13_18525</name>
</gene>
<evidence type="ECO:0000313" key="1">
    <source>
        <dbReference type="EMBL" id="RXK81788.1"/>
    </source>
</evidence>
<protein>
    <submittedName>
        <fullName evidence="1">Uncharacterized protein</fullName>
    </submittedName>
</protein>
<dbReference type="AlphaFoldDB" id="A0A4Q1D1N7"/>
<dbReference type="Proteomes" id="UP000290545">
    <property type="component" value="Unassembled WGS sequence"/>
</dbReference>
<name>A0A4Q1D1N7_9BACT</name>
<organism evidence="1 2">
    <name type="scientific">Filimonas effusa</name>
    <dbReference type="NCBI Taxonomy" id="2508721"/>
    <lineage>
        <taxon>Bacteria</taxon>
        <taxon>Pseudomonadati</taxon>
        <taxon>Bacteroidota</taxon>
        <taxon>Chitinophagia</taxon>
        <taxon>Chitinophagales</taxon>
        <taxon>Chitinophagaceae</taxon>
        <taxon>Filimonas</taxon>
    </lineage>
</organism>
<proteinExistence type="predicted"/>
<evidence type="ECO:0000313" key="2">
    <source>
        <dbReference type="Proteomes" id="UP000290545"/>
    </source>
</evidence>
<accession>A0A4Q1D1N7</accession>
<keyword evidence="2" id="KW-1185">Reference proteome</keyword>
<dbReference type="OrthoDB" id="676314at2"/>
<reference evidence="1 2" key="1">
    <citation type="submission" date="2019-01" db="EMBL/GenBank/DDBJ databases">
        <title>Filimonas sp. strain TTM-71.</title>
        <authorList>
            <person name="Chen W.-M."/>
        </authorList>
    </citation>
    <scope>NUCLEOTIDE SEQUENCE [LARGE SCALE GENOMIC DNA]</scope>
    <source>
        <strain evidence="1 2">TTM-71</strain>
    </source>
</reference>
<comment type="caution">
    <text evidence="1">The sequence shown here is derived from an EMBL/GenBank/DDBJ whole genome shotgun (WGS) entry which is preliminary data.</text>
</comment>
<dbReference type="EMBL" id="SDHZ01000003">
    <property type="protein sequence ID" value="RXK81788.1"/>
    <property type="molecule type" value="Genomic_DNA"/>
</dbReference>